<evidence type="ECO:0000256" key="2">
    <source>
        <dbReference type="SAM" id="SignalP"/>
    </source>
</evidence>
<organism evidence="3 5">
    <name type="scientific">Limosilactobacillus reuteri</name>
    <name type="common">Lactobacillus reuteri</name>
    <dbReference type="NCBI Taxonomy" id="1598"/>
    <lineage>
        <taxon>Bacteria</taxon>
        <taxon>Bacillati</taxon>
        <taxon>Bacillota</taxon>
        <taxon>Bacilli</taxon>
        <taxon>Lactobacillales</taxon>
        <taxon>Lactobacillaceae</taxon>
        <taxon>Limosilactobacillus</taxon>
    </lineage>
</organism>
<dbReference type="PROSITE" id="PS51257">
    <property type="entry name" value="PROKAR_LIPOPROTEIN"/>
    <property type="match status" value="1"/>
</dbReference>
<evidence type="ECO:0000313" key="4">
    <source>
        <dbReference type="EMBL" id="PWT38272.1"/>
    </source>
</evidence>
<protein>
    <recommendedName>
        <fullName evidence="6">Lipoprotein</fullName>
    </recommendedName>
</protein>
<feature type="compositionally biased region" description="Polar residues" evidence="1">
    <location>
        <begin position="90"/>
        <end position="100"/>
    </location>
</feature>
<name>A0A256STY3_LIMRT</name>
<reference evidence="3" key="2">
    <citation type="submission" date="2017-05" db="EMBL/GenBank/DDBJ databases">
        <authorList>
            <person name="Song R."/>
            <person name="Chenine A.L."/>
            <person name="Ruprecht R.M."/>
        </authorList>
    </citation>
    <scope>NUCLEOTIDE SEQUENCE [LARGE SCALE GENOMIC DNA]</scope>
    <source>
        <strain evidence="3">114h</strain>
    </source>
</reference>
<evidence type="ECO:0000313" key="3">
    <source>
        <dbReference type="EMBL" id="OYS70312.1"/>
    </source>
</evidence>
<proteinExistence type="predicted"/>
<dbReference type="RefSeq" id="WP_094536711.1">
    <property type="nucleotide sequence ID" value="NZ_CP065540.1"/>
</dbReference>
<accession>A0A256STY3</accession>
<feature type="compositionally biased region" description="Basic residues" evidence="1">
    <location>
        <begin position="37"/>
        <end position="50"/>
    </location>
</feature>
<gene>
    <name evidence="3" type="ORF">CBF96_02515</name>
    <name evidence="4" type="ORF">DKZ35_01185</name>
</gene>
<reference evidence="4" key="4">
    <citation type="journal article" date="2018" name="Front. Microbiol.">
        <title>Comparative Genomics of the Herbivore Gut Symbiont Lactobacillus reuteri Reveals Genetic Diversity and Lifestyle Adaptation.</title>
        <authorList>
            <person name="Zhao J."/>
        </authorList>
    </citation>
    <scope>NUCLEOTIDE SEQUENCE</scope>
    <source>
        <strain evidence="4">LR9</strain>
    </source>
</reference>
<feature type="compositionally biased region" description="Low complexity" evidence="1">
    <location>
        <begin position="25"/>
        <end position="36"/>
    </location>
</feature>
<feature type="compositionally biased region" description="Low complexity" evidence="1">
    <location>
        <begin position="51"/>
        <end position="89"/>
    </location>
</feature>
<dbReference type="AlphaFoldDB" id="A0A256STY3"/>
<feature type="signal peptide" evidence="2">
    <location>
        <begin position="1"/>
        <end position="18"/>
    </location>
</feature>
<reference evidence="3 5" key="3">
    <citation type="submission" date="2017-09" db="EMBL/GenBank/DDBJ databases">
        <title>Tripartite evolution among Lactobacillus johnsonii, Lactobacillus taiwanensis, Lactobacillus reuteri and their rodent host.</title>
        <authorList>
            <person name="Wang T."/>
            <person name="Knowles S."/>
            <person name="Cheng C."/>
        </authorList>
    </citation>
    <scope>NUCLEOTIDE SEQUENCE [LARGE SCALE GENOMIC DNA]</scope>
    <source>
        <strain evidence="3 5">114h</strain>
    </source>
</reference>
<reference evidence="5" key="1">
    <citation type="submission" date="2017-05" db="EMBL/GenBank/DDBJ databases">
        <authorList>
            <person name="Lin X.B."/>
            <person name="Stothard P."/>
            <person name="Tasseva G."/>
            <person name="Walter J."/>
        </authorList>
    </citation>
    <scope>NUCLEOTIDE SEQUENCE [LARGE SCALE GENOMIC DNA]</scope>
    <source>
        <strain evidence="5">114h</strain>
    </source>
</reference>
<dbReference type="EMBL" id="QGHV01000004">
    <property type="protein sequence ID" value="PWT38272.1"/>
    <property type="molecule type" value="Genomic_DNA"/>
</dbReference>
<sequence length="164" mass="17476">MKKIGLICITTIASLSLAACGNSASQKSATSSSSSHKTMKVVKHHKKQSKVKNSSSFTTSSNTSSVSTQFSNNQGNASSSSAVKQQVQQNTQISNSSNTDPRLADGTDVYDLPYSDPRNPDSYKQGELMDIAGDPKYQNPDGSMNEQGAALASSIEDTFHQPQH</sequence>
<comment type="caution">
    <text evidence="3">The sequence shown here is derived from an EMBL/GenBank/DDBJ whole genome shotgun (WGS) entry which is preliminary data.</text>
</comment>
<evidence type="ECO:0000256" key="1">
    <source>
        <dbReference type="SAM" id="MobiDB-lite"/>
    </source>
</evidence>
<feature type="chain" id="PRO_5039713574" description="Lipoprotein" evidence="2">
    <location>
        <begin position="19"/>
        <end position="164"/>
    </location>
</feature>
<keyword evidence="2" id="KW-0732">Signal</keyword>
<feature type="region of interest" description="Disordered" evidence="1">
    <location>
        <begin position="25"/>
        <end position="164"/>
    </location>
</feature>
<dbReference type="EMBL" id="NGPL01000017">
    <property type="protein sequence ID" value="OYS70312.1"/>
    <property type="molecule type" value="Genomic_DNA"/>
</dbReference>
<evidence type="ECO:0000313" key="5">
    <source>
        <dbReference type="Proteomes" id="UP000215747"/>
    </source>
</evidence>
<evidence type="ECO:0008006" key="6">
    <source>
        <dbReference type="Google" id="ProtNLM"/>
    </source>
</evidence>
<dbReference type="Proteomes" id="UP000245735">
    <property type="component" value="Unassembled WGS sequence"/>
</dbReference>
<reference evidence="4" key="5">
    <citation type="submission" date="2018-05" db="EMBL/GenBank/DDBJ databases">
        <authorList>
            <person name="Peng X.Y."/>
            <person name="Xu Y.F."/>
            <person name="Luo D."/>
            <person name="Yu J."/>
            <person name="Gu J.Y."/>
        </authorList>
    </citation>
    <scope>NUCLEOTIDE SEQUENCE</scope>
    <source>
        <strain evidence="4">LR9</strain>
    </source>
</reference>
<dbReference type="Proteomes" id="UP000215747">
    <property type="component" value="Unassembled WGS sequence"/>
</dbReference>